<keyword evidence="1" id="KW-0378">Hydrolase</keyword>
<protein>
    <submittedName>
        <fullName evidence="1">HaeIII restriction endonuclease</fullName>
    </submittedName>
</protein>
<keyword evidence="1" id="KW-0255">Endonuclease</keyword>
<dbReference type="OrthoDB" id="7923544at2"/>
<dbReference type="EMBL" id="FOHV01000010">
    <property type="protein sequence ID" value="SET17570.1"/>
    <property type="molecule type" value="Genomic_DNA"/>
</dbReference>
<evidence type="ECO:0000313" key="2">
    <source>
        <dbReference type="Proteomes" id="UP000242642"/>
    </source>
</evidence>
<dbReference type="AlphaFoldDB" id="A0A1I0CEN6"/>
<dbReference type="STRING" id="1123402.SAMN02583745_01596"/>
<accession>A0A1I0CEN6</accession>
<gene>
    <name evidence="1" type="ORF">SAMN02583745_01596</name>
</gene>
<evidence type="ECO:0000313" key="1">
    <source>
        <dbReference type="EMBL" id="SET17570.1"/>
    </source>
</evidence>
<organism evidence="1 2">
    <name type="scientific">Thorsellia anophelis DSM 18579</name>
    <dbReference type="NCBI Taxonomy" id="1123402"/>
    <lineage>
        <taxon>Bacteria</taxon>
        <taxon>Pseudomonadati</taxon>
        <taxon>Pseudomonadota</taxon>
        <taxon>Gammaproteobacteria</taxon>
        <taxon>Enterobacterales</taxon>
        <taxon>Thorselliaceae</taxon>
        <taxon>Thorsellia</taxon>
    </lineage>
</organism>
<keyword evidence="2" id="KW-1185">Reference proteome</keyword>
<dbReference type="Proteomes" id="UP000242642">
    <property type="component" value="Unassembled WGS sequence"/>
</dbReference>
<sequence>MTKQLDNGKAFEWAVGHSLATFGLILIENDSSKENQMRFEKVSESQKALSLKNAGLAVNHIIKLEKISQGTFHFQSDTKGQEGDVRDIVINTDGREIGISCKNNHFAYKHSRLSDKADFIARWGLSEEGCSSAYFDKAKEIFGELREIKKKSSGKALWRDTNDVPGRFYWPTLDAFAAEIKRIETPEACANFIKYLVGTRDFYKVVSKPKHVEIIGFNINNTLKIKQLKLPSSIIDIRSKNGSQYAKTITFNLGWEFNFRIHNASSKIEPSLKFDITATALPPSLYQHHISHDI</sequence>
<reference evidence="2" key="1">
    <citation type="submission" date="2016-10" db="EMBL/GenBank/DDBJ databases">
        <authorList>
            <person name="Varghese N."/>
            <person name="Submissions S."/>
        </authorList>
    </citation>
    <scope>NUCLEOTIDE SEQUENCE [LARGE SCALE GENOMIC DNA]</scope>
    <source>
        <strain evidence="2">DSM 18579</strain>
    </source>
</reference>
<dbReference type="RefSeq" id="WP_093319450.1">
    <property type="nucleotide sequence ID" value="NZ_FOHV01000010.1"/>
</dbReference>
<proteinExistence type="predicted"/>
<name>A0A1I0CEN6_9GAMM</name>
<dbReference type="InterPro" id="IPR019059">
    <property type="entry name" value="Restrct_endonuc_II_HaeIII"/>
</dbReference>
<dbReference type="GO" id="GO:0004519">
    <property type="term" value="F:endonuclease activity"/>
    <property type="evidence" value="ECO:0007669"/>
    <property type="project" value="UniProtKB-KW"/>
</dbReference>
<dbReference type="Pfam" id="PF09556">
    <property type="entry name" value="RE_HaeIII"/>
    <property type="match status" value="1"/>
</dbReference>
<keyword evidence="1" id="KW-0540">Nuclease</keyword>